<dbReference type="InterPro" id="IPR003339">
    <property type="entry name" value="ABC/ECF_trnsptr_transmembrane"/>
</dbReference>
<proteinExistence type="predicted"/>
<keyword evidence="3 5" id="KW-1133">Transmembrane helix</keyword>
<evidence type="ECO:0000313" key="8">
    <source>
        <dbReference type="Proteomes" id="UP000195514"/>
    </source>
</evidence>
<evidence type="ECO:0000256" key="5">
    <source>
        <dbReference type="SAM" id="Phobius"/>
    </source>
</evidence>
<dbReference type="GO" id="GO:0005886">
    <property type="term" value="C:plasma membrane"/>
    <property type="evidence" value="ECO:0007669"/>
    <property type="project" value="TreeGrafter"/>
</dbReference>
<evidence type="ECO:0000256" key="1">
    <source>
        <dbReference type="ARBA" id="ARBA00004141"/>
    </source>
</evidence>
<reference evidence="8" key="1">
    <citation type="submission" date="2017-05" db="EMBL/GenBank/DDBJ databases">
        <authorList>
            <person name="Kirkegaard R."/>
            <person name="Mcilroy J S."/>
        </authorList>
    </citation>
    <scope>NUCLEOTIDE SEQUENCE [LARGE SCALE GENOMIC DNA]</scope>
</reference>
<feature type="domain" description="DEP" evidence="6">
    <location>
        <begin position="172"/>
        <end position="229"/>
    </location>
</feature>
<dbReference type="PANTHER" id="PTHR33514">
    <property type="entry name" value="PROTEIN ABCI12, CHLOROPLASTIC"/>
    <property type="match status" value="1"/>
</dbReference>
<sequence length="338" mass="38594">MIHSIVWMIWLLVVMVFILSTRNPVYLSLILVGLLFFGQSLAREKKIKNWVLANLRFLLAMILLSTLINGIFSHVGQTILFTIPQKWPLIGGNFTLDSLVYGAINGLVIGALYILFNVINLALSIKQLTWLIPRAFHPIAMMVTISLTFFPSIQKRAREIKEAQMIRGNPMKKIVDWLPIFIPLLVTSLENAFLLAESMTTRGFHQPIDLKAPGNLVSLILGAFFVFSGWILQLFNYPRYLSAPLFVIGFGLILLTLMTVGKHSKITRYHLEEWKPMDIMITIVIVLYLVLFIYLRWADGMPSLNYSPYPYLSIPTLQTIGLLFCILPFVPMIIKRHD</sequence>
<dbReference type="Pfam" id="PF02361">
    <property type="entry name" value="CbiQ"/>
    <property type="match status" value="1"/>
</dbReference>
<dbReference type="EMBL" id="LT859958">
    <property type="protein sequence ID" value="SMX54305.1"/>
    <property type="molecule type" value="Genomic_DNA"/>
</dbReference>
<feature type="transmembrane region" description="Helical" evidence="5">
    <location>
        <begin position="135"/>
        <end position="154"/>
    </location>
</feature>
<name>A0A1Y6K3Q2_9CHLR</name>
<feature type="transmembrane region" description="Helical" evidence="5">
    <location>
        <begin position="241"/>
        <end position="258"/>
    </location>
</feature>
<protein>
    <submittedName>
        <fullName evidence="7">Putative ABC transporter permease protein</fullName>
    </submittedName>
</protein>
<evidence type="ECO:0000256" key="2">
    <source>
        <dbReference type="ARBA" id="ARBA00022692"/>
    </source>
</evidence>
<evidence type="ECO:0000259" key="6">
    <source>
        <dbReference type="PROSITE" id="PS50186"/>
    </source>
</evidence>
<gene>
    <name evidence="7" type="ORF">CFX1CAM_1240</name>
</gene>
<dbReference type="CDD" id="cd16914">
    <property type="entry name" value="EcfT"/>
    <property type="match status" value="1"/>
</dbReference>
<feature type="transmembrane region" description="Helical" evidence="5">
    <location>
        <begin position="174"/>
        <end position="195"/>
    </location>
</feature>
<feature type="transmembrane region" description="Helical" evidence="5">
    <location>
        <begin position="279"/>
        <end position="297"/>
    </location>
</feature>
<keyword evidence="8" id="KW-1185">Reference proteome</keyword>
<feature type="transmembrane region" description="Helical" evidence="5">
    <location>
        <begin position="309"/>
        <end position="334"/>
    </location>
</feature>
<keyword evidence="2 5" id="KW-0812">Transmembrane</keyword>
<dbReference type="AlphaFoldDB" id="A0A1Y6K3Q2"/>
<feature type="transmembrane region" description="Helical" evidence="5">
    <location>
        <begin position="57"/>
        <end position="80"/>
    </location>
</feature>
<dbReference type="RefSeq" id="WP_087862163.1">
    <property type="nucleotide sequence ID" value="NZ_LT859958.1"/>
</dbReference>
<evidence type="ECO:0000313" key="7">
    <source>
        <dbReference type="EMBL" id="SMX54305.1"/>
    </source>
</evidence>
<organism evidence="7 8">
    <name type="scientific">Candidatus Brevifilum fermentans</name>
    <dbReference type="NCBI Taxonomy" id="1986204"/>
    <lineage>
        <taxon>Bacteria</taxon>
        <taxon>Bacillati</taxon>
        <taxon>Chloroflexota</taxon>
        <taxon>Anaerolineae</taxon>
        <taxon>Anaerolineales</taxon>
        <taxon>Anaerolineaceae</taxon>
        <taxon>Candidatus Brevifilum</taxon>
    </lineage>
</organism>
<dbReference type="Proteomes" id="UP000195514">
    <property type="component" value="Chromosome I"/>
</dbReference>
<evidence type="ECO:0000256" key="3">
    <source>
        <dbReference type="ARBA" id="ARBA00022989"/>
    </source>
</evidence>
<dbReference type="OrthoDB" id="147963at2"/>
<dbReference type="PROSITE" id="PS50186">
    <property type="entry name" value="DEP"/>
    <property type="match status" value="1"/>
</dbReference>
<evidence type="ECO:0000256" key="4">
    <source>
        <dbReference type="ARBA" id="ARBA00023136"/>
    </source>
</evidence>
<dbReference type="GO" id="GO:0035556">
    <property type="term" value="P:intracellular signal transduction"/>
    <property type="evidence" value="ECO:0007669"/>
    <property type="project" value="InterPro"/>
</dbReference>
<feature type="transmembrane region" description="Helical" evidence="5">
    <location>
        <begin position="100"/>
        <end position="123"/>
    </location>
</feature>
<feature type="transmembrane region" description="Helical" evidence="5">
    <location>
        <begin position="6"/>
        <end position="37"/>
    </location>
</feature>
<dbReference type="PANTHER" id="PTHR33514:SF13">
    <property type="entry name" value="PROTEIN ABCI12, CHLOROPLASTIC"/>
    <property type="match status" value="1"/>
</dbReference>
<keyword evidence="4 5" id="KW-0472">Membrane</keyword>
<dbReference type="KEGG" id="abat:CFX1CAM_1240"/>
<dbReference type="InterPro" id="IPR000591">
    <property type="entry name" value="DEP_dom"/>
</dbReference>
<comment type="subcellular location">
    <subcellularLocation>
        <location evidence="1">Membrane</location>
        <topology evidence="1">Multi-pass membrane protein</topology>
    </subcellularLocation>
</comment>
<accession>A0A1Y6K3Q2</accession>
<feature type="transmembrane region" description="Helical" evidence="5">
    <location>
        <begin position="216"/>
        <end position="235"/>
    </location>
</feature>